<dbReference type="Gene3D" id="1.25.10.10">
    <property type="entry name" value="Leucine-rich Repeat Variant"/>
    <property type="match status" value="1"/>
</dbReference>
<gene>
    <name evidence="1" type="ORF">BSTOLATCC_MIC27397</name>
</gene>
<protein>
    <submittedName>
        <fullName evidence="1">Uncharacterized protein</fullName>
    </submittedName>
</protein>
<sequence>MGCCSGRIQKPMEDPNLIKIKQGHEIVDKTYFSSVASNYISNKNNYYRKNFNVASVDSKHLNQELEELSFIRSNVNLEKLLKLLSSNTKITMDEDVVLHSWAENPKTIGTLATIQLGIFASDKDISHESSFTDAILKTGIVDKLLEFINSQERDKFEAAVLAISFLSENNADIVETLIKKNALPALIRHMRDPKEGLKGTAALCCRNLYVARPSVQQEFIQEQGSGLLIKLLRSEDSVTVFETILNLLDLILDDEDTIQQDVKQHLQSFDIVDELDRIIFDTSRYEQDTINEAVKLKMLFN</sequence>
<dbReference type="SUPFAM" id="SSF48371">
    <property type="entry name" value="ARM repeat"/>
    <property type="match status" value="1"/>
</dbReference>
<comment type="caution">
    <text evidence="1">The sequence shown here is derived from an EMBL/GenBank/DDBJ whole genome shotgun (WGS) entry which is preliminary data.</text>
</comment>
<keyword evidence="2" id="KW-1185">Reference proteome</keyword>
<evidence type="ECO:0000313" key="1">
    <source>
        <dbReference type="EMBL" id="CAG9320818.1"/>
    </source>
</evidence>
<dbReference type="InterPro" id="IPR016024">
    <property type="entry name" value="ARM-type_fold"/>
</dbReference>
<reference evidence="1" key="1">
    <citation type="submission" date="2021-09" db="EMBL/GenBank/DDBJ databases">
        <authorList>
            <consortium name="AG Swart"/>
            <person name="Singh M."/>
            <person name="Singh A."/>
            <person name="Seah K."/>
            <person name="Emmerich C."/>
        </authorList>
    </citation>
    <scope>NUCLEOTIDE SEQUENCE</scope>
    <source>
        <strain evidence="1">ATCC30299</strain>
    </source>
</reference>
<proteinExistence type="predicted"/>
<name>A0AAU9JA30_9CILI</name>
<dbReference type="InterPro" id="IPR011989">
    <property type="entry name" value="ARM-like"/>
</dbReference>
<dbReference type="AlphaFoldDB" id="A0AAU9JA30"/>
<organism evidence="1 2">
    <name type="scientific">Blepharisma stoltei</name>
    <dbReference type="NCBI Taxonomy" id="1481888"/>
    <lineage>
        <taxon>Eukaryota</taxon>
        <taxon>Sar</taxon>
        <taxon>Alveolata</taxon>
        <taxon>Ciliophora</taxon>
        <taxon>Postciliodesmatophora</taxon>
        <taxon>Heterotrichea</taxon>
        <taxon>Heterotrichida</taxon>
        <taxon>Blepharismidae</taxon>
        <taxon>Blepharisma</taxon>
    </lineage>
</organism>
<dbReference type="Proteomes" id="UP001162131">
    <property type="component" value="Unassembled WGS sequence"/>
</dbReference>
<dbReference type="EMBL" id="CAJZBQ010000027">
    <property type="protein sequence ID" value="CAG9320818.1"/>
    <property type="molecule type" value="Genomic_DNA"/>
</dbReference>
<accession>A0AAU9JA30</accession>
<evidence type="ECO:0000313" key="2">
    <source>
        <dbReference type="Proteomes" id="UP001162131"/>
    </source>
</evidence>